<name>A0A8J4VB90_9MYCE</name>
<protein>
    <submittedName>
        <fullName evidence="2">Uncharacterized protein</fullName>
    </submittedName>
</protein>
<proteinExistence type="predicted"/>
<organism evidence="2 3">
    <name type="scientific">Polysphondylium violaceum</name>
    <dbReference type="NCBI Taxonomy" id="133409"/>
    <lineage>
        <taxon>Eukaryota</taxon>
        <taxon>Amoebozoa</taxon>
        <taxon>Evosea</taxon>
        <taxon>Eumycetozoa</taxon>
        <taxon>Dictyostelia</taxon>
        <taxon>Dictyosteliales</taxon>
        <taxon>Dictyosteliaceae</taxon>
        <taxon>Polysphondylium</taxon>
    </lineage>
</organism>
<keyword evidence="1" id="KW-0812">Transmembrane</keyword>
<dbReference type="Proteomes" id="UP000695562">
    <property type="component" value="Unassembled WGS sequence"/>
</dbReference>
<accession>A0A8J4VB90</accession>
<feature type="transmembrane region" description="Helical" evidence="1">
    <location>
        <begin position="246"/>
        <end position="267"/>
    </location>
</feature>
<dbReference type="AlphaFoldDB" id="A0A8J4VB90"/>
<evidence type="ECO:0000313" key="2">
    <source>
        <dbReference type="EMBL" id="KAF2077954.1"/>
    </source>
</evidence>
<evidence type="ECO:0000313" key="3">
    <source>
        <dbReference type="Proteomes" id="UP000695562"/>
    </source>
</evidence>
<keyword evidence="3" id="KW-1185">Reference proteome</keyword>
<keyword evidence="1" id="KW-0472">Membrane</keyword>
<dbReference type="OrthoDB" id="1062969at2759"/>
<comment type="caution">
    <text evidence="2">The sequence shown here is derived from an EMBL/GenBank/DDBJ whole genome shotgun (WGS) entry which is preliminary data.</text>
</comment>
<gene>
    <name evidence="2" type="ORF">CYY_000754</name>
</gene>
<dbReference type="EMBL" id="AJWJ01000015">
    <property type="protein sequence ID" value="KAF2077954.1"/>
    <property type="molecule type" value="Genomic_DNA"/>
</dbReference>
<sequence length="449" mass="49611">MESISLEKKPQVAALLFNHKDHLPTHFGNLKIVGTATEEIVKYRALHASEPRYTRVAALAATTDTSTLVQPEQQPVISCTDYVKQIYQSNNFNMMGSLQDQAQRDIQPILDNIKEFGDAAWVKVEALNGEQFYMTWTQNASIWSYTPTLTPSTDADKVKDPNAKFQAVAQFGTYSNSTNIAGTQSFKIGLIEQILKSVCSLIIAKAVSTLLPEGLSFLASQFSEAITQSASSIGLNILKFIVPAEFLGPIAGNLVFTVIFIGLKMLWDWMNREYSIRVQVFNWDTVNDWQLTKQAKSNAVNPGLDPTINDFNLTIKKMSGMSDGVYPPDFTPRTSFDTVVHYALIVYGNDSKFMEGLSFAIDANIATDTTTGFSYCFKCPRLANNAQYVQGSVVDAEKFLKDADTNGNWSAFLQQQVTAGGKPIAVCLDRLNGAPDNLYNINVHINAPQ</sequence>
<reference evidence="2" key="1">
    <citation type="submission" date="2020-01" db="EMBL/GenBank/DDBJ databases">
        <title>Development of genomics and gene disruption for Polysphondylium violaceum indicates a role for the polyketide synthase stlB in stalk morphogenesis.</title>
        <authorList>
            <person name="Narita B."/>
            <person name="Kawabe Y."/>
            <person name="Kin K."/>
            <person name="Saito T."/>
            <person name="Gibbs R."/>
            <person name="Kuspa A."/>
            <person name="Muzny D."/>
            <person name="Queller D."/>
            <person name="Richards S."/>
            <person name="Strassman J."/>
            <person name="Sucgang R."/>
            <person name="Worley K."/>
            <person name="Schaap P."/>
        </authorList>
    </citation>
    <scope>NUCLEOTIDE SEQUENCE</scope>
    <source>
        <strain evidence="2">QSvi11</strain>
    </source>
</reference>
<keyword evidence="1" id="KW-1133">Transmembrane helix</keyword>
<evidence type="ECO:0000256" key="1">
    <source>
        <dbReference type="SAM" id="Phobius"/>
    </source>
</evidence>